<dbReference type="RefSeq" id="WP_344860712.1">
    <property type="nucleotide sequence ID" value="NZ_BAAAZN010000006.1"/>
</dbReference>
<keyword evidence="3 6" id="KW-0285">Flavoprotein</keyword>
<dbReference type="Pfam" id="PF02219">
    <property type="entry name" value="MTHFR"/>
    <property type="match status" value="1"/>
</dbReference>
<keyword evidence="4 6" id="KW-0274">FAD</keyword>
<evidence type="ECO:0000313" key="7">
    <source>
        <dbReference type="EMBL" id="GAA3547321.1"/>
    </source>
</evidence>
<keyword evidence="8" id="KW-1185">Reference proteome</keyword>
<dbReference type="SUPFAM" id="SSF51730">
    <property type="entry name" value="FAD-linked oxidoreductase"/>
    <property type="match status" value="1"/>
</dbReference>
<dbReference type="InterPro" id="IPR003171">
    <property type="entry name" value="Mehydrof_redctse-like"/>
</dbReference>
<evidence type="ECO:0000256" key="4">
    <source>
        <dbReference type="ARBA" id="ARBA00022827"/>
    </source>
</evidence>
<evidence type="ECO:0000256" key="5">
    <source>
        <dbReference type="ARBA" id="ARBA00023002"/>
    </source>
</evidence>
<dbReference type="EMBL" id="BAAAZN010000006">
    <property type="protein sequence ID" value="GAA3547321.1"/>
    <property type="molecule type" value="Genomic_DNA"/>
</dbReference>
<name>A0ABP6W7T1_9PSEU</name>
<protein>
    <recommendedName>
        <fullName evidence="6">Methylenetetrahydrofolate reductase</fullName>
    </recommendedName>
</protein>
<evidence type="ECO:0000256" key="6">
    <source>
        <dbReference type="RuleBase" id="RU003862"/>
    </source>
</evidence>
<gene>
    <name evidence="7" type="ORF">GCM10022222_33680</name>
</gene>
<reference evidence="8" key="1">
    <citation type="journal article" date="2019" name="Int. J. Syst. Evol. Microbiol.">
        <title>The Global Catalogue of Microorganisms (GCM) 10K type strain sequencing project: providing services to taxonomists for standard genome sequencing and annotation.</title>
        <authorList>
            <consortium name="The Broad Institute Genomics Platform"/>
            <consortium name="The Broad Institute Genome Sequencing Center for Infectious Disease"/>
            <person name="Wu L."/>
            <person name="Ma J."/>
        </authorList>
    </citation>
    <scope>NUCLEOTIDE SEQUENCE [LARGE SCALE GENOMIC DNA]</scope>
    <source>
        <strain evidence="8">JCM 16898</strain>
    </source>
</reference>
<evidence type="ECO:0000256" key="1">
    <source>
        <dbReference type="ARBA" id="ARBA00001974"/>
    </source>
</evidence>
<accession>A0ABP6W7T1</accession>
<comment type="similarity">
    <text evidence="6">Belongs to the methylenetetrahydrofolate reductase family.</text>
</comment>
<comment type="pathway">
    <text evidence="2 6">One-carbon metabolism; tetrahydrofolate interconversion.</text>
</comment>
<evidence type="ECO:0000313" key="8">
    <source>
        <dbReference type="Proteomes" id="UP001500689"/>
    </source>
</evidence>
<evidence type="ECO:0000256" key="2">
    <source>
        <dbReference type="ARBA" id="ARBA00004777"/>
    </source>
</evidence>
<keyword evidence="5 6" id="KW-0560">Oxidoreductase</keyword>
<dbReference type="Proteomes" id="UP001500689">
    <property type="component" value="Unassembled WGS sequence"/>
</dbReference>
<organism evidence="7 8">
    <name type="scientific">Amycolatopsis ultiminotia</name>
    <dbReference type="NCBI Taxonomy" id="543629"/>
    <lineage>
        <taxon>Bacteria</taxon>
        <taxon>Bacillati</taxon>
        <taxon>Actinomycetota</taxon>
        <taxon>Actinomycetes</taxon>
        <taxon>Pseudonocardiales</taxon>
        <taxon>Pseudonocardiaceae</taxon>
        <taxon>Amycolatopsis</taxon>
    </lineage>
</organism>
<comment type="caution">
    <text evidence="7">The sequence shown here is derived from an EMBL/GenBank/DDBJ whole genome shotgun (WGS) entry which is preliminary data.</text>
</comment>
<dbReference type="Gene3D" id="3.20.20.220">
    <property type="match status" value="1"/>
</dbReference>
<comment type="cofactor">
    <cofactor evidence="1 6">
        <name>FAD</name>
        <dbReference type="ChEBI" id="CHEBI:57692"/>
    </cofactor>
</comment>
<dbReference type="InterPro" id="IPR029041">
    <property type="entry name" value="FAD-linked_oxidoreductase-like"/>
</dbReference>
<evidence type="ECO:0000256" key="3">
    <source>
        <dbReference type="ARBA" id="ARBA00022630"/>
    </source>
</evidence>
<sequence>MRDRIVNEAPLLGAYVVPGEDDREQAAAAAAAVRDAGADLVVTATSGPERSRYTSTNQAIDLAATCLGRAGVPSVATVTTWSRTVMALQAHLLGGHARGVTRLVCGNGSAPSDRAQWGDARWAVDVVELIELLGRLNEGIDRHGLRLETPTRFDIGVRIRAVPRLTAADRARIRRKIDAGAHFVVTSPVYRPEALEPLLEVVDGDVPVIATVHALRSAAEAELLHHELARGCLPVKLLRRLEHAADGAAEEGKQIAVEATAAIAGHTQGILLSRSDQPDLVTRVRAVLARPAVNPG</sequence>
<proteinExistence type="inferred from homology"/>